<name>A0ACC0LNQ3_RHOML</name>
<evidence type="ECO:0000313" key="1">
    <source>
        <dbReference type="EMBL" id="KAI8529793.1"/>
    </source>
</evidence>
<reference evidence="1" key="1">
    <citation type="submission" date="2022-02" db="EMBL/GenBank/DDBJ databases">
        <title>Plant Genome Project.</title>
        <authorList>
            <person name="Zhang R.-G."/>
        </authorList>
    </citation>
    <scope>NUCLEOTIDE SEQUENCE</scope>
    <source>
        <strain evidence="1">AT1</strain>
    </source>
</reference>
<sequence length="215" mass="25177">MLDDVKILLINLKLETFSALPKSRRKMNANELCIGQRDTRMEPYPIHRNQEREVNLAKYYPFMYEVEEDSDGYACMEEEDADELEDQDKEEMFREMMIAFREMAQTQRAMIKSIKNRLPNLESARNSLGNIGLNDYANSSTHQSPFKKRIEDDIGQEPEVSMADLARLRQKPDEKVSDFISRFKRARTKCKLQLPEAEFYEVSTGWSGKRTSKEV</sequence>
<gene>
    <name evidence="1" type="ORF">RHMOL_Rhmol11G0001200</name>
</gene>
<proteinExistence type="predicted"/>
<keyword evidence="2" id="KW-1185">Reference proteome</keyword>
<evidence type="ECO:0000313" key="2">
    <source>
        <dbReference type="Proteomes" id="UP001062846"/>
    </source>
</evidence>
<dbReference type="Proteomes" id="UP001062846">
    <property type="component" value="Chromosome 11"/>
</dbReference>
<organism evidence="1 2">
    <name type="scientific">Rhododendron molle</name>
    <name type="common">Chinese azalea</name>
    <name type="synonym">Azalea mollis</name>
    <dbReference type="NCBI Taxonomy" id="49168"/>
    <lineage>
        <taxon>Eukaryota</taxon>
        <taxon>Viridiplantae</taxon>
        <taxon>Streptophyta</taxon>
        <taxon>Embryophyta</taxon>
        <taxon>Tracheophyta</taxon>
        <taxon>Spermatophyta</taxon>
        <taxon>Magnoliopsida</taxon>
        <taxon>eudicotyledons</taxon>
        <taxon>Gunneridae</taxon>
        <taxon>Pentapetalae</taxon>
        <taxon>asterids</taxon>
        <taxon>Ericales</taxon>
        <taxon>Ericaceae</taxon>
        <taxon>Ericoideae</taxon>
        <taxon>Rhodoreae</taxon>
        <taxon>Rhododendron</taxon>
    </lineage>
</organism>
<accession>A0ACC0LNQ3</accession>
<protein>
    <submittedName>
        <fullName evidence="1">Uncharacterized protein</fullName>
    </submittedName>
</protein>
<comment type="caution">
    <text evidence="1">The sequence shown here is derived from an EMBL/GenBank/DDBJ whole genome shotgun (WGS) entry which is preliminary data.</text>
</comment>
<dbReference type="EMBL" id="CM046398">
    <property type="protein sequence ID" value="KAI8529793.1"/>
    <property type="molecule type" value="Genomic_DNA"/>
</dbReference>